<dbReference type="InterPro" id="IPR050535">
    <property type="entry name" value="DNA_Repair-Maintenance_Comp"/>
</dbReference>
<evidence type="ECO:0000256" key="2">
    <source>
        <dbReference type="ARBA" id="ARBA00011322"/>
    </source>
</evidence>
<feature type="domain" description="Nuclease SbcCD subunit D C-terminal" evidence="9">
    <location>
        <begin position="285"/>
        <end position="393"/>
    </location>
</feature>
<evidence type="ECO:0000256" key="5">
    <source>
        <dbReference type="ARBA" id="ARBA00022801"/>
    </source>
</evidence>
<comment type="subunit">
    <text evidence="2 7">Heterodimer of SbcC and SbcD.</text>
</comment>
<keyword evidence="7" id="KW-0255">Endonuclease</keyword>
<dbReference type="InterPro" id="IPR029052">
    <property type="entry name" value="Metallo-depent_PP-like"/>
</dbReference>
<evidence type="ECO:0000259" key="9">
    <source>
        <dbReference type="Pfam" id="PF12320"/>
    </source>
</evidence>
<dbReference type="Gene3D" id="3.60.21.10">
    <property type="match status" value="1"/>
</dbReference>
<sequence>MRILHTADWHLGHRLYGNDRTEEHERALDWLLRTVRDRRVDLLIVAGDVFDSMNPSNTARNLYYRFLGQLQSTGCRTAVIVGGNHDSPSQLDAPASLLRHLNVHVIGGAREVVADQIIRITGADTSSSEVVIAAVPYLRDRDLKFSVVGESAGDKVERMRAAIRQHYQDVAAAARAARTDARTPIVATGHLFASGGEDADDKITNIYLADRNNIEAGHFDPCFDYVALGHIHRPQRVGGQEHIRYSGSLIPLTFGEAQVDQSVCLVELAGAGEPVKTEKIAVPTYRALVTCRGPVEEVKAALSQLVSRQRSADRDDRPPWVDIRVETPHPLPLLREELQEVVTPREDESNAGMNSLPLILRCTTVLPVGNRRQFEVETVNLEELHPEEVFHHLCHGGEATRPDYPELLESFRELRGWMEDQTGT</sequence>
<dbReference type="PANTHER" id="PTHR30337">
    <property type="entry name" value="COMPONENT OF ATP-DEPENDENT DSDNA EXONUCLEASE"/>
    <property type="match status" value="1"/>
</dbReference>
<comment type="caution">
    <text evidence="10">The sequence shown here is derived from an EMBL/GenBank/DDBJ whole genome shotgun (WGS) entry which is preliminary data.</text>
</comment>
<keyword evidence="7" id="KW-0235">DNA replication</keyword>
<dbReference type="OrthoDB" id="9773856at2"/>
<dbReference type="InterPro" id="IPR026843">
    <property type="entry name" value="SbcD_C"/>
</dbReference>
<dbReference type="GO" id="GO:0006260">
    <property type="term" value="P:DNA replication"/>
    <property type="evidence" value="ECO:0007669"/>
    <property type="project" value="UniProtKB-KW"/>
</dbReference>
<evidence type="ECO:0000313" key="11">
    <source>
        <dbReference type="Proteomes" id="UP000237662"/>
    </source>
</evidence>
<dbReference type="CDD" id="cd00840">
    <property type="entry name" value="MPP_Mre11_N"/>
    <property type="match status" value="1"/>
</dbReference>
<evidence type="ECO:0000256" key="3">
    <source>
        <dbReference type="ARBA" id="ARBA00013365"/>
    </source>
</evidence>
<accession>A0A2S6I9Z0</accession>
<dbReference type="Pfam" id="PF12320">
    <property type="entry name" value="SbcD_C"/>
    <property type="match status" value="1"/>
</dbReference>
<dbReference type="InterPro" id="IPR004843">
    <property type="entry name" value="Calcineurin-like_PHP"/>
</dbReference>
<evidence type="ECO:0000256" key="6">
    <source>
        <dbReference type="ARBA" id="ARBA00022839"/>
    </source>
</evidence>
<dbReference type="InterPro" id="IPR041796">
    <property type="entry name" value="Mre11_N"/>
</dbReference>
<name>A0A2S6I9Z0_9BACT</name>
<organism evidence="10 11">
    <name type="scientific">Neolewinella xylanilytica</name>
    <dbReference type="NCBI Taxonomy" id="1514080"/>
    <lineage>
        <taxon>Bacteria</taxon>
        <taxon>Pseudomonadati</taxon>
        <taxon>Bacteroidota</taxon>
        <taxon>Saprospiria</taxon>
        <taxon>Saprospirales</taxon>
        <taxon>Lewinellaceae</taxon>
        <taxon>Neolewinella</taxon>
    </lineage>
</organism>
<dbReference type="Proteomes" id="UP000237662">
    <property type="component" value="Unassembled WGS sequence"/>
</dbReference>
<dbReference type="Pfam" id="PF00149">
    <property type="entry name" value="Metallophos"/>
    <property type="match status" value="1"/>
</dbReference>
<dbReference type="AlphaFoldDB" id="A0A2S6I9Z0"/>
<evidence type="ECO:0000313" key="10">
    <source>
        <dbReference type="EMBL" id="PPK88306.1"/>
    </source>
</evidence>
<comment type="function">
    <text evidence="7">SbcCD cleaves DNA hairpin structures. These structures can inhibit DNA replication and are intermediates in certain DNA recombination reactions. The complex acts as a 3'-&gt;5' double strand exonuclease that can open hairpins. It also has a 5' single-strand endonuclease activity.</text>
</comment>
<keyword evidence="5 7" id="KW-0378">Hydrolase</keyword>
<proteinExistence type="inferred from homology"/>
<dbReference type="RefSeq" id="WP_104418861.1">
    <property type="nucleotide sequence ID" value="NZ_PTJC01000005.1"/>
</dbReference>
<keyword evidence="11" id="KW-1185">Reference proteome</keyword>
<protein>
    <recommendedName>
        <fullName evidence="3 7">Nuclease SbcCD subunit D</fullName>
    </recommendedName>
</protein>
<evidence type="ECO:0000256" key="1">
    <source>
        <dbReference type="ARBA" id="ARBA00010555"/>
    </source>
</evidence>
<dbReference type="GO" id="GO:0004519">
    <property type="term" value="F:endonuclease activity"/>
    <property type="evidence" value="ECO:0007669"/>
    <property type="project" value="UniProtKB-KW"/>
</dbReference>
<keyword evidence="7" id="KW-0233">DNA recombination</keyword>
<dbReference type="GO" id="GO:0006310">
    <property type="term" value="P:DNA recombination"/>
    <property type="evidence" value="ECO:0007669"/>
    <property type="project" value="UniProtKB-KW"/>
</dbReference>
<dbReference type="GO" id="GO:0008408">
    <property type="term" value="F:3'-5' exonuclease activity"/>
    <property type="evidence" value="ECO:0007669"/>
    <property type="project" value="InterPro"/>
</dbReference>
<feature type="domain" description="Calcineurin-like phosphoesterase" evidence="8">
    <location>
        <begin position="1"/>
        <end position="234"/>
    </location>
</feature>
<reference evidence="10 11" key="1">
    <citation type="submission" date="2018-02" db="EMBL/GenBank/DDBJ databases">
        <title>Genomic Encyclopedia of Archaeal and Bacterial Type Strains, Phase II (KMG-II): from individual species to whole genera.</title>
        <authorList>
            <person name="Goeker M."/>
        </authorList>
    </citation>
    <scope>NUCLEOTIDE SEQUENCE [LARGE SCALE GENOMIC DNA]</scope>
    <source>
        <strain evidence="10 11">DSM 29526</strain>
    </source>
</reference>
<evidence type="ECO:0000259" key="8">
    <source>
        <dbReference type="Pfam" id="PF00149"/>
    </source>
</evidence>
<comment type="similarity">
    <text evidence="1 7">Belongs to the SbcD family.</text>
</comment>
<dbReference type="NCBIfam" id="TIGR00619">
    <property type="entry name" value="sbcd"/>
    <property type="match status" value="1"/>
</dbReference>
<dbReference type="EMBL" id="PTJC01000005">
    <property type="protein sequence ID" value="PPK88306.1"/>
    <property type="molecule type" value="Genomic_DNA"/>
</dbReference>
<dbReference type="InterPro" id="IPR004593">
    <property type="entry name" value="SbcD"/>
</dbReference>
<evidence type="ECO:0000256" key="7">
    <source>
        <dbReference type="RuleBase" id="RU363069"/>
    </source>
</evidence>
<dbReference type="SUPFAM" id="SSF56300">
    <property type="entry name" value="Metallo-dependent phosphatases"/>
    <property type="match status" value="1"/>
</dbReference>
<dbReference type="PANTHER" id="PTHR30337:SF0">
    <property type="entry name" value="NUCLEASE SBCCD SUBUNIT D"/>
    <property type="match status" value="1"/>
</dbReference>
<evidence type="ECO:0000256" key="4">
    <source>
        <dbReference type="ARBA" id="ARBA00022722"/>
    </source>
</evidence>
<keyword evidence="4 7" id="KW-0540">Nuclease</keyword>
<keyword evidence="6 7" id="KW-0269">Exonuclease</keyword>
<gene>
    <name evidence="7" type="primary">sbcD</name>
    <name evidence="10" type="ORF">CLV84_1271</name>
</gene>